<protein>
    <recommendedName>
        <fullName evidence="4">Small secreted protein</fullName>
    </recommendedName>
</protein>
<dbReference type="AlphaFoldDB" id="A0A6G1LP48"/>
<dbReference type="OrthoDB" id="3223416at2759"/>
<accession>A0A6G1LP48</accession>
<keyword evidence="3" id="KW-1185">Reference proteome</keyword>
<evidence type="ECO:0000256" key="1">
    <source>
        <dbReference type="SAM" id="SignalP"/>
    </source>
</evidence>
<dbReference type="Proteomes" id="UP000799436">
    <property type="component" value="Unassembled WGS sequence"/>
</dbReference>
<organism evidence="2 3">
    <name type="scientific">Teratosphaeria nubilosa</name>
    <dbReference type="NCBI Taxonomy" id="161662"/>
    <lineage>
        <taxon>Eukaryota</taxon>
        <taxon>Fungi</taxon>
        <taxon>Dikarya</taxon>
        <taxon>Ascomycota</taxon>
        <taxon>Pezizomycotina</taxon>
        <taxon>Dothideomycetes</taxon>
        <taxon>Dothideomycetidae</taxon>
        <taxon>Mycosphaerellales</taxon>
        <taxon>Teratosphaeriaceae</taxon>
        <taxon>Teratosphaeria</taxon>
    </lineage>
</organism>
<feature type="signal peptide" evidence="1">
    <location>
        <begin position="1"/>
        <end position="23"/>
    </location>
</feature>
<evidence type="ECO:0008006" key="4">
    <source>
        <dbReference type="Google" id="ProtNLM"/>
    </source>
</evidence>
<evidence type="ECO:0000313" key="2">
    <source>
        <dbReference type="EMBL" id="KAF2774282.1"/>
    </source>
</evidence>
<proteinExistence type="predicted"/>
<feature type="chain" id="PRO_5026239428" description="Small secreted protein" evidence="1">
    <location>
        <begin position="24"/>
        <end position="180"/>
    </location>
</feature>
<keyword evidence="1" id="KW-0732">Signal</keyword>
<gene>
    <name evidence="2" type="ORF">EJ03DRAFT_322875</name>
</gene>
<name>A0A6G1LP48_9PEZI</name>
<evidence type="ECO:0000313" key="3">
    <source>
        <dbReference type="Proteomes" id="UP000799436"/>
    </source>
</evidence>
<sequence>MHSAKGQALIATAMLASVHSTSAQLNMTAITASNGSSTLQCWQFPNFTVSTTPGTQGSLELFLGEATNITYSAIAPRTNAGLHNAPAPQFVAFLSGIIQVSLPNRTDAGSVGWVVGGKFDIIYAEDTADLSRYGHITQYVSDESTIAIAIPVANRTGSPLGQHKVLRADGGCQTGDVVYI</sequence>
<dbReference type="EMBL" id="ML995808">
    <property type="protein sequence ID" value="KAF2774282.1"/>
    <property type="molecule type" value="Genomic_DNA"/>
</dbReference>
<reference evidence="2" key="1">
    <citation type="journal article" date="2020" name="Stud. Mycol.">
        <title>101 Dothideomycetes genomes: a test case for predicting lifestyles and emergence of pathogens.</title>
        <authorList>
            <person name="Haridas S."/>
            <person name="Albert R."/>
            <person name="Binder M."/>
            <person name="Bloem J."/>
            <person name="Labutti K."/>
            <person name="Salamov A."/>
            <person name="Andreopoulos B."/>
            <person name="Baker S."/>
            <person name="Barry K."/>
            <person name="Bills G."/>
            <person name="Bluhm B."/>
            <person name="Cannon C."/>
            <person name="Castanera R."/>
            <person name="Culley D."/>
            <person name="Daum C."/>
            <person name="Ezra D."/>
            <person name="Gonzalez J."/>
            <person name="Henrissat B."/>
            <person name="Kuo A."/>
            <person name="Liang C."/>
            <person name="Lipzen A."/>
            <person name="Lutzoni F."/>
            <person name="Magnuson J."/>
            <person name="Mondo S."/>
            <person name="Nolan M."/>
            <person name="Ohm R."/>
            <person name="Pangilinan J."/>
            <person name="Park H.-J."/>
            <person name="Ramirez L."/>
            <person name="Alfaro M."/>
            <person name="Sun H."/>
            <person name="Tritt A."/>
            <person name="Yoshinaga Y."/>
            <person name="Zwiers L.-H."/>
            <person name="Turgeon B."/>
            <person name="Goodwin S."/>
            <person name="Spatafora J."/>
            <person name="Crous P."/>
            <person name="Grigoriev I."/>
        </authorList>
    </citation>
    <scope>NUCLEOTIDE SEQUENCE</scope>
    <source>
        <strain evidence="2">CBS 116005</strain>
    </source>
</reference>